<evidence type="ECO:0000313" key="11">
    <source>
        <dbReference type="Proteomes" id="UP000298416"/>
    </source>
</evidence>
<keyword evidence="4 8" id="KW-1003">Cell membrane</keyword>
<evidence type="ECO:0000256" key="3">
    <source>
        <dbReference type="ARBA" id="ARBA00011489"/>
    </source>
</evidence>
<dbReference type="PANTHER" id="PTHR33573">
    <property type="entry name" value="CASP-LIKE PROTEIN 4A4"/>
    <property type="match status" value="1"/>
</dbReference>
<dbReference type="GO" id="GO:0005886">
    <property type="term" value="C:plasma membrane"/>
    <property type="evidence" value="ECO:0007669"/>
    <property type="project" value="UniProtKB-SubCell"/>
</dbReference>
<evidence type="ECO:0000256" key="7">
    <source>
        <dbReference type="ARBA" id="ARBA00023136"/>
    </source>
</evidence>
<evidence type="ECO:0000256" key="6">
    <source>
        <dbReference type="ARBA" id="ARBA00022989"/>
    </source>
</evidence>
<evidence type="ECO:0000256" key="4">
    <source>
        <dbReference type="ARBA" id="ARBA00022475"/>
    </source>
</evidence>
<evidence type="ECO:0000259" key="9">
    <source>
        <dbReference type="Pfam" id="PF04535"/>
    </source>
</evidence>
<reference evidence="10" key="1">
    <citation type="submission" date="2018-01" db="EMBL/GenBank/DDBJ databases">
        <authorList>
            <person name="Mao J.F."/>
        </authorList>
    </citation>
    <scope>NUCLEOTIDE SEQUENCE</scope>
    <source>
        <strain evidence="10">Huo1</strain>
        <tissue evidence="10">Leaf</tissue>
    </source>
</reference>
<name>A0A8X8WMF4_SALSN</name>
<keyword evidence="5 8" id="KW-0812">Transmembrane</keyword>
<feature type="transmembrane region" description="Helical" evidence="8">
    <location>
        <begin position="70"/>
        <end position="89"/>
    </location>
</feature>
<evidence type="ECO:0000256" key="2">
    <source>
        <dbReference type="ARBA" id="ARBA00007651"/>
    </source>
</evidence>
<evidence type="ECO:0000256" key="1">
    <source>
        <dbReference type="ARBA" id="ARBA00004651"/>
    </source>
</evidence>
<dbReference type="PANTHER" id="PTHR33573:SF40">
    <property type="entry name" value="CASP-LIKE PROTEIN 4D2"/>
    <property type="match status" value="1"/>
</dbReference>
<evidence type="ECO:0000313" key="10">
    <source>
        <dbReference type="EMBL" id="KAG6396798.1"/>
    </source>
</evidence>
<keyword evidence="11" id="KW-1185">Reference proteome</keyword>
<dbReference type="AlphaFoldDB" id="A0A8X8WMF4"/>
<dbReference type="Pfam" id="PF04535">
    <property type="entry name" value="CASP_dom"/>
    <property type="match status" value="1"/>
</dbReference>
<comment type="caution">
    <text evidence="10">The sequence shown here is derived from an EMBL/GenBank/DDBJ whole genome shotgun (WGS) entry which is preliminary data.</text>
</comment>
<evidence type="ECO:0000256" key="5">
    <source>
        <dbReference type="ARBA" id="ARBA00022692"/>
    </source>
</evidence>
<comment type="subcellular location">
    <subcellularLocation>
        <location evidence="1 8">Cell membrane</location>
        <topology evidence="1 8">Multi-pass membrane protein</topology>
    </subcellularLocation>
</comment>
<feature type="transmembrane region" description="Helical" evidence="8">
    <location>
        <begin position="120"/>
        <end position="137"/>
    </location>
</feature>
<feature type="transmembrane region" description="Helical" evidence="8">
    <location>
        <begin position="178"/>
        <end position="199"/>
    </location>
</feature>
<feature type="domain" description="Casparian strip membrane protein" evidence="9">
    <location>
        <begin position="27"/>
        <end position="143"/>
    </location>
</feature>
<sequence>MARVTVRTVDEAAQPPEAAPPPPLLSIARIAMIVRIITLISLIFSISLLCSNSTTITLNNSTFLFNLNDVYAYKYALSTAVTASSYTIYRLRYSVKQLKSGTFHVTNPKNLFYEFLGDKVVVIIVATGVGAAFAATVELKSKVHELEDAVEVYLDTTLFASNVPKFDYFFNKAYLPNIFLLIALFTVGISSLLSSLALMNKTT</sequence>
<protein>
    <recommendedName>
        <fullName evidence="8">CASP-like protein</fullName>
    </recommendedName>
</protein>
<organism evidence="10">
    <name type="scientific">Salvia splendens</name>
    <name type="common">Scarlet sage</name>
    <dbReference type="NCBI Taxonomy" id="180675"/>
    <lineage>
        <taxon>Eukaryota</taxon>
        <taxon>Viridiplantae</taxon>
        <taxon>Streptophyta</taxon>
        <taxon>Embryophyta</taxon>
        <taxon>Tracheophyta</taxon>
        <taxon>Spermatophyta</taxon>
        <taxon>Magnoliopsida</taxon>
        <taxon>eudicotyledons</taxon>
        <taxon>Gunneridae</taxon>
        <taxon>Pentapetalae</taxon>
        <taxon>asterids</taxon>
        <taxon>lamiids</taxon>
        <taxon>Lamiales</taxon>
        <taxon>Lamiaceae</taxon>
        <taxon>Nepetoideae</taxon>
        <taxon>Mentheae</taxon>
        <taxon>Salviinae</taxon>
        <taxon>Salvia</taxon>
        <taxon>Salvia subgen. Calosphace</taxon>
        <taxon>core Calosphace</taxon>
    </lineage>
</organism>
<gene>
    <name evidence="10" type="ORF">SASPL_142955</name>
</gene>
<reference evidence="10" key="2">
    <citation type="submission" date="2020-08" db="EMBL/GenBank/DDBJ databases">
        <title>Plant Genome Project.</title>
        <authorList>
            <person name="Zhang R.-G."/>
        </authorList>
    </citation>
    <scope>NUCLEOTIDE SEQUENCE</scope>
    <source>
        <strain evidence="10">Huo1</strain>
        <tissue evidence="10">Leaf</tissue>
    </source>
</reference>
<comment type="similarity">
    <text evidence="2 8">Belongs to the Casparian strip membrane proteins (CASP) family.</text>
</comment>
<dbReference type="EMBL" id="PNBA02000016">
    <property type="protein sequence ID" value="KAG6396798.1"/>
    <property type="molecule type" value="Genomic_DNA"/>
</dbReference>
<evidence type="ECO:0000256" key="8">
    <source>
        <dbReference type="RuleBase" id="RU361233"/>
    </source>
</evidence>
<keyword evidence="7 8" id="KW-0472">Membrane</keyword>
<dbReference type="Proteomes" id="UP000298416">
    <property type="component" value="Unassembled WGS sequence"/>
</dbReference>
<feature type="transmembrane region" description="Helical" evidence="8">
    <location>
        <begin position="36"/>
        <end position="58"/>
    </location>
</feature>
<keyword evidence="6 8" id="KW-1133">Transmembrane helix</keyword>
<comment type="subunit">
    <text evidence="3 8">Homodimer and heterodimers.</text>
</comment>
<dbReference type="InterPro" id="IPR006702">
    <property type="entry name" value="CASP_dom"/>
</dbReference>
<proteinExistence type="inferred from homology"/>
<dbReference type="OrthoDB" id="685197at2759"/>
<accession>A0A8X8WMF4</accession>